<accession>A0A3U4W929</accession>
<reference evidence="1" key="2">
    <citation type="submission" date="2019-10" db="EMBL/GenBank/DDBJ databases">
        <authorList>
            <consortium name="NCBI Pathogen Detection Project"/>
        </authorList>
    </citation>
    <scope>NUCLEOTIDE SEQUENCE</scope>
    <source>
        <strain evidence="1">Salmonella enterica</strain>
    </source>
</reference>
<protein>
    <submittedName>
        <fullName evidence="1">Uncharacterized protein</fullName>
    </submittedName>
</protein>
<evidence type="ECO:0000313" key="1">
    <source>
        <dbReference type="EMBL" id="HAB2269552.1"/>
    </source>
</evidence>
<dbReference type="EMBL" id="DAAGAO010000001">
    <property type="protein sequence ID" value="HAB2269552.1"/>
    <property type="molecule type" value="Genomic_DNA"/>
</dbReference>
<organism evidence="1">
    <name type="scientific">Salmonella enterica I</name>
    <dbReference type="NCBI Taxonomy" id="59201"/>
    <lineage>
        <taxon>Bacteria</taxon>
        <taxon>Pseudomonadati</taxon>
        <taxon>Pseudomonadota</taxon>
        <taxon>Gammaproteobacteria</taxon>
        <taxon>Enterobacterales</taxon>
        <taxon>Enterobacteriaceae</taxon>
        <taxon>Salmonella</taxon>
    </lineage>
</organism>
<gene>
    <name evidence="1" type="ORF">GB338_00745</name>
</gene>
<dbReference type="RefSeq" id="WP_051129218.1">
    <property type="nucleotide sequence ID" value="NZ_CP033384.2"/>
</dbReference>
<name>A0A3U4W929_SALET</name>
<sequence length="163" mass="18113">MAIVRKVTLKGDIIKGESITFDYPQGSEIDLISPTGTKTSYTYPFPDIDTNLWDVGIWTAIISSPIAYGVNQFELIDPTAKVSEYQDLIQIIKDIDQITLDRIKGGGVLSQSIQNKALTYESSEVLMKLRSIYVSRANSLISDMKGLNTGCPIKSVTNFRRTK</sequence>
<comment type="caution">
    <text evidence="1">The sequence shown here is derived from an EMBL/GenBank/DDBJ whole genome shotgun (WGS) entry which is preliminary data.</text>
</comment>
<reference evidence="1" key="1">
    <citation type="journal article" date="2018" name="Genome Biol.">
        <title>SKESA: strategic k-mer extension for scrupulous assemblies.</title>
        <authorList>
            <person name="Souvorov A."/>
            <person name="Agarwala R."/>
            <person name="Lipman D.J."/>
        </authorList>
    </citation>
    <scope>NUCLEOTIDE SEQUENCE</scope>
    <source>
        <strain evidence="1">Salmonella enterica</strain>
    </source>
</reference>
<dbReference type="AlphaFoldDB" id="A0A3U4W929"/>
<proteinExistence type="predicted"/>